<proteinExistence type="predicted"/>
<evidence type="ECO:0000313" key="3">
    <source>
        <dbReference type="Proteomes" id="UP000253918"/>
    </source>
</evidence>
<feature type="transmembrane region" description="Helical" evidence="1">
    <location>
        <begin position="61"/>
        <end position="82"/>
    </location>
</feature>
<feature type="transmembrane region" description="Helical" evidence="1">
    <location>
        <begin position="88"/>
        <end position="106"/>
    </location>
</feature>
<organism evidence="2 3">
    <name type="scientific">Sphingomonas aracearum</name>
    <dbReference type="NCBI Taxonomy" id="2283317"/>
    <lineage>
        <taxon>Bacteria</taxon>
        <taxon>Pseudomonadati</taxon>
        <taxon>Pseudomonadota</taxon>
        <taxon>Alphaproteobacteria</taxon>
        <taxon>Sphingomonadales</taxon>
        <taxon>Sphingomonadaceae</taxon>
        <taxon>Sphingomonas</taxon>
    </lineage>
</organism>
<evidence type="ECO:0000313" key="2">
    <source>
        <dbReference type="EMBL" id="RDE05316.1"/>
    </source>
</evidence>
<feature type="transmembrane region" description="Helical" evidence="1">
    <location>
        <begin position="344"/>
        <end position="364"/>
    </location>
</feature>
<accession>A0A369VSE5</accession>
<keyword evidence="1" id="KW-0472">Membrane</keyword>
<dbReference type="EMBL" id="QQNB01000002">
    <property type="protein sequence ID" value="RDE05316.1"/>
    <property type="molecule type" value="Genomic_DNA"/>
</dbReference>
<feature type="transmembrane region" description="Helical" evidence="1">
    <location>
        <begin position="279"/>
        <end position="300"/>
    </location>
</feature>
<feature type="transmembrane region" description="Helical" evidence="1">
    <location>
        <begin position="151"/>
        <end position="170"/>
    </location>
</feature>
<feature type="transmembrane region" description="Helical" evidence="1">
    <location>
        <begin position="213"/>
        <end position="234"/>
    </location>
</feature>
<dbReference type="Proteomes" id="UP000253918">
    <property type="component" value="Unassembled WGS sequence"/>
</dbReference>
<sequence length="390" mass="41035">MVLTLYVARFLGLQAAAAYGFVVGGSAALTALTGLGLDQPIHRYLVRAQPGDAARRLRDRLLLRAIMSAVLIGAGALTLAEADPRSLLMHWAVAMILLLEPIIYDLHEGLVSRRRPVAANALLFARAGGWVLPVVTLGVLDKAYRSLDLVFAGWAAGLVAGVAVAVAAAMRRPDLRAAAGTTIDWMWMRAAPAAMPLAYLADLGQVGMIYSDRYLVSALAGVTAAGAFVFLWGFTNAVVPLVQAAVFNHLTPALVSSHGQEGASWQEILHAGQRQTLRLSLLLGGALFVTLVALLPVVHIGHGTEILGLAALMIAASVVRLQADVLQMALASTGDDAGWVRVNLIGLIAAPLIGIASIALFGLVGAGLQMLLTAWLALLLRWRILNAIGR</sequence>
<feature type="transmembrane region" description="Helical" evidence="1">
    <location>
        <begin position="16"/>
        <end position="37"/>
    </location>
</feature>
<comment type="caution">
    <text evidence="2">The sequence shown here is derived from an EMBL/GenBank/DDBJ whole genome shotgun (WGS) entry which is preliminary data.</text>
</comment>
<name>A0A369VSE5_9SPHN</name>
<feature type="transmembrane region" description="Helical" evidence="1">
    <location>
        <begin position="182"/>
        <end position="201"/>
    </location>
</feature>
<dbReference type="AlphaFoldDB" id="A0A369VSE5"/>
<evidence type="ECO:0008006" key="4">
    <source>
        <dbReference type="Google" id="ProtNLM"/>
    </source>
</evidence>
<reference evidence="2 3" key="1">
    <citation type="submission" date="2018-07" db="EMBL/GenBank/DDBJ databases">
        <title>a novel species of Sphingomonas isolated from the rhizosphere soil of Araceae plant.</title>
        <authorList>
            <person name="Zhiyong W."/>
            <person name="Qinglan Z."/>
            <person name="Zhiwei F."/>
            <person name="Ding X."/>
            <person name="Gejiao W."/>
            <person name="Shixue Z."/>
        </authorList>
    </citation>
    <scope>NUCLEOTIDE SEQUENCE [LARGE SCALE GENOMIC DNA]</scope>
    <source>
        <strain evidence="2 3">WZY 27</strain>
    </source>
</reference>
<dbReference type="OrthoDB" id="7398708at2"/>
<gene>
    <name evidence="2" type="ORF">DVW87_08595</name>
</gene>
<keyword evidence="3" id="KW-1185">Reference proteome</keyword>
<keyword evidence="1" id="KW-0812">Transmembrane</keyword>
<feature type="transmembrane region" description="Helical" evidence="1">
    <location>
        <begin position="118"/>
        <end position="139"/>
    </location>
</feature>
<protein>
    <recommendedName>
        <fullName evidence="4">Polysaccharide biosynthesis protein</fullName>
    </recommendedName>
</protein>
<evidence type="ECO:0000256" key="1">
    <source>
        <dbReference type="SAM" id="Phobius"/>
    </source>
</evidence>
<feature type="transmembrane region" description="Helical" evidence="1">
    <location>
        <begin position="306"/>
        <end position="323"/>
    </location>
</feature>
<dbReference type="RefSeq" id="WP_114687387.1">
    <property type="nucleotide sequence ID" value="NZ_QQNB01000002.1"/>
</dbReference>
<keyword evidence="1" id="KW-1133">Transmembrane helix</keyword>